<accession>A0ABX4H097</accession>
<organism evidence="3 4">
    <name type="scientific">Terribacillus saccharophilus</name>
    <dbReference type="NCBI Taxonomy" id="361277"/>
    <lineage>
        <taxon>Bacteria</taxon>
        <taxon>Bacillati</taxon>
        <taxon>Bacillota</taxon>
        <taxon>Bacilli</taxon>
        <taxon>Bacillales</taxon>
        <taxon>Bacillaceae</taxon>
        <taxon>Terribacillus</taxon>
    </lineage>
</organism>
<sequence length="102" mass="11792">MPDGNKYDIYDAEREIREIRDELREWRQRDEKKDEKINELTGRLQQVESDVLGLKEMLGEIKGDTKWLRRTITGGLIGAVITVVGGLFLFFLQNGFSSAMPF</sequence>
<evidence type="ECO:0000313" key="3">
    <source>
        <dbReference type="EMBL" id="PAE00539.1"/>
    </source>
</evidence>
<protein>
    <recommendedName>
        <fullName evidence="5">Haemolysin XhlA</fullName>
    </recommendedName>
</protein>
<feature type="coiled-coil region" evidence="1">
    <location>
        <begin position="9"/>
        <end position="57"/>
    </location>
</feature>
<feature type="transmembrane region" description="Helical" evidence="2">
    <location>
        <begin position="72"/>
        <end position="92"/>
    </location>
</feature>
<evidence type="ECO:0008006" key="5">
    <source>
        <dbReference type="Google" id="ProtNLM"/>
    </source>
</evidence>
<evidence type="ECO:0000256" key="2">
    <source>
        <dbReference type="SAM" id="Phobius"/>
    </source>
</evidence>
<keyword evidence="2" id="KW-1133">Transmembrane helix</keyword>
<dbReference type="RefSeq" id="WP_095218452.1">
    <property type="nucleotide sequence ID" value="NZ_NPBJ01000013.1"/>
</dbReference>
<evidence type="ECO:0000313" key="4">
    <source>
        <dbReference type="Proteomes" id="UP000216852"/>
    </source>
</evidence>
<keyword evidence="1" id="KW-0175">Coiled coil</keyword>
<keyword evidence="4" id="KW-1185">Reference proteome</keyword>
<proteinExistence type="predicted"/>
<reference evidence="3 4" key="1">
    <citation type="submission" date="2017-07" db="EMBL/GenBank/DDBJ databases">
        <title>Isolation and whole genome analysis of endospore-forming bacteria from heroin.</title>
        <authorList>
            <person name="Kalinowski J."/>
            <person name="Ahrens B."/>
            <person name="Al-Dilaimi A."/>
            <person name="Winkler A."/>
            <person name="Wibberg D."/>
            <person name="Schleenbecker U."/>
            <person name="Ruckert C."/>
            <person name="Wolfel R."/>
            <person name="Grass G."/>
        </authorList>
    </citation>
    <scope>NUCLEOTIDE SEQUENCE [LARGE SCALE GENOMIC DNA]</scope>
    <source>
        <strain evidence="3 4">7517-1</strain>
    </source>
</reference>
<comment type="caution">
    <text evidence="3">The sequence shown here is derived from an EMBL/GenBank/DDBJ whole genome shotgun (WGS) entry which is preliminary data.</text>
</comment>
<gene>
    <name evidence="3" type="ORF">CHH48_07160</name>
</gene>
<keyword evidence="2" id="KW-0812">Transmembrane</keyword>
<keyword evidence="2" id="KW-0472">Membrane</keyword>
<dbReference type="EMBL" id="NPBJ01000013">
    <property type="protein sequence ID" value="PAE00539.1"/>
    <property type="molecule type" value="Genomic_DNA"/>
</dbReference>
<dbReference type="Proteomes" id="UP000216852">
    <property type="component" value="Unassembled WGS sequence"/>
</dbReference>
<name>A0ABX4H097_9BACI</name>
<evidence type="ECO:0000256" key="1">
    <source>
        <dbReference type="SAM" id="Coils"/>
    </source>
</evidence>